<evidence type="ECO:0000313" key="1">
    <source>
        <dbReference type="EMBL" id="KMS55107.1"/>
    </source>
</evidence>
<name>A0A0J7XTY6_9SPHN</name>
<gene>
    <name evidence="1" type="ORF">V474_18860</name>
</gene>
<dbReference type="RefSeq" id="WP_059151798.1">
    <property type="nucleotide sequence ID" value="NZ_KQ130454.1"/>
</dbReference>
<dbReference type="InterPro" id="IPR027417">
    <property type="entry name" value="P-loop_NTPase"/>
</dbReference>
<sequence>MFQTHAPSRADPPPETPPRPLWLVKAQLHEVHAAAGDWASAMAFCLAAIEADARRPILLLRVRKDRRAQMRMDPCGEGWAPLGLDPARLLIVDARDDAGLLRAGLDAARQSGPAAVVLETWGNLREYDLVASRRLILAAEQSRIPVVMLRGDAPPRASAAHTRWMVSSAPSSPLEMRAPGPPALLVELQRRRGGPAGMHWRLEWNEDNACFREEPILPASAEPGADEAPPLSGAVVSLAAVRAGEPLRRTA</sequence>
<evidence type="ECO:0008006" key="3">
    <source>
        <dbReference type="Google" id="ProtNLM"/>
    </source>
</evidence>
<dbReference type="Gene3D" id="3.40.50.300">
    <property type="entry name" value="P-loop containing nucleotide triphosphate hydrolases"/>
    <property type="match status" value="1"/>
</dbReference>
<organism evidence="1 2">
    <name type="scientific">Novosphingobium barchaimii LL02</name>
    <dbReference type="NCBI Taxonomy" id="1114963"/>
    <lineage>
        <taxon>Bacteria</taxon>
        <taxon>Pseudomonadati</taxon>
        <taxon>Pseudomonadota</taxon>
        <taxon>Alphaproteobacteria</taxon>
        <taxon>Sphingomonadales</taxon>
        <taxon>Sphingomonadaceae</taxon>
        <taxon>Novosphingobium</taxon>
    </lineage>
</organism>
<protein>
    <recommendedName>
        <fullName evidence="3">Protein ImuA</fullName>
    </recommendedName>
</protein>
<dbReference type="EMBL" id="JACU01000005">
    <property type="protein sequence ID" value="KMS55107.1"/>
    <property type="molecule type" value="Genomic_DNA"/>
</dbReference>
<dbReference type="AlphaFoldDB" id="A0A0J7XTY6"/>
<dbReference type="SUPFAM" id="SSF52540">
    <property type="entry name" value="P-loop containing nucleoside triphosphate hydrolases"/>
    <property type="match status" value="1"/>
</dbReference>
<reference evidence="1 2" key="1">
    <citation type="journal article" date="2015" name="G3 (Bethesda)">
        <title>Insights into Ongoing Evolution of the Hexachlorocyclohexane Catabolic Pathway from Comparative Genomics of Ten Sphingomonadaceae Strains.</title>
        <authorList>
            <person name="Pearce S.L."/>
            <person name="Oakeshott J.G."/>
            <person name="Pandey G."/>
        </authorList>
    </citation>
    <scope>NUCLEOTIDE SEQUENCE [LARGE SCALE GENOMIC DNA]</scope>
    <source>
        <strain evidence="1 2">LL02</strain>
    </source>
</reference>
<evidence type="ECO:0000313" key="2">
    <source>
        <dbReference type="Proteomes" id="UP000052268"/>
    </source>
</evidence>
<dbReference type="Proteomes" id="UP000052268">
    <property type="component" value="Unassembled WGS sequence"/>
</dbReference>
<keyword evidence="2" id="KW-1185">Reference proteome</keyword>
<comment type="caution">
    <text evidence="1">The sequence shown here is derived from an EMBL/GenBank/DDBJ whole genome shotgun (WGS) entry which is preliminary data.</text>
</comment>
<dbReference type="PATRIC" id="fig|1114963.3.peg.2609"/>
<accession>A0A0J7XTY6</accession>
<proteinExistence type="predicted"/>